<protein>
    <submittedName>
        <fullName evidence="2">Uncharacterized protein</fullName>
    </submittedName>
</protein>
<feature type="compositionally biased region" description="Polar residues" evidence="1">
    <location>
        <begin position="1077"/>
        <end position="1087"/>
    </location>
</feature>
<feature type="compositionally biased region" description="Polar residues" evidence="1">
    <location>
        <begin position="689"/>
        <end position="704"/>
    </location>
</feature>
<dbReference type="OrthoDB" id="9881263at2759"/>
<dbReference type="PANTHER" id="PTHR15821">
    <property type="entry name" value="PROTEIN MN1"/>
    <property type="match status" value="1"/>
</dbReference>
<comment type="caution">
    <text evidence="2">The sequence shown here is derived from an EMBL/GenBank/DDBJ whole genome shotgun (WGS) entry which is preliminary data.</text>
</comment>
<feature type="compositionally biased region" description="Low complexity" evidence="1">
    <location>
        <begin position="84"/>
        <end position="100"/>
    </location>
</feature>
<feature type="compositionally biased region" description="Pro residues" evidence="1">
    <location>
        <begin position="511"/>
        <end position="526"/>
    </location>
</feature>
<dbReference type="Proteomes" id="UP000287033">
    <property type="component" value="Unassembled WGS sequence"/>
</dbReference>
<feature type="compositionally biased region" description="Gly residues" evidence="1">
    <location>
        <begin position="726"/>
        <end position="735"/>
    </location>
</feature>
<proteinExistence type="predicted"/>
<dbReference type="PANTHER" id="PTHR15821:SF0">
    <property type="entry name" value="TRANSCRIPTIONAL ACTIVATOR MN1"/>
    <property type="match status" value="1"/>
</dbReference>
<dbReference type="STRING" id="137246.A0A401SDS1"/>
<feature type="compositionally biased region" description="Polar residues" evidence="1">
    <location>
        <begin position="762"/>
        <end position="780"/>
    </location>
</feature>
<feature type="region of interest" description="Disordered" evidence="1">
    <location>
        <begin position="683"/>
        <end position="780"/>
    </location>
</feature>
<feature type="compositionally biased region" description="Low complexity" evidence="1">
    <location>
        <begin position="50"/>
        <end position="64"/>
    </location>
</feature>
<feature type="region of interest" description="Disordered" evidence="1">
    <location>
        <begin position="496"/>
        <end position="535"/>
    </location>
</feature>
<gene>
    <name evidence="2" type="ORF">chiPu_0006968</name>
</gene>
<dbReference type="GO" id="GO:0006355">
    <property type="term" value="P:regulation of DNA-templated transcription"/>
    <property type="evidence" value="ECO:0007669"/>
    <property type="project" value="InterPro"/>
</dbReference>
<evidence type="ECO:0000313" key="3">
    <source>
        <dbReference type="Proteomes" id="UP000287033"/>
    </source>
</evidence>
<evidence type="ECO:0000313" key="2">
    <source>
        <dbReference type="EMBL" id="GCC28538.1"/>
    </source>
</evidence>
<feature type="compositionally biased region" description="Pro residues" evidence="1">
    <location>
        <begin position="101"/>
        <end position="127"/>
    </location>
</feature>
<feature type="compositionally biased region" description="Low complexity" evidence="1">
    <location>
        <begin position="736"/>
        <end position="745"/>
    </location>
</feature>
<accession>A0A401SDS1</accession>
<dbReference type="EMBL" id="BEZZ01000210">
    <property type="protein sequence ID" value="GCC28538.1"/>
    <property type="molecule type" value="Genomic_DNA"/>
</dbReference>
<feature type="region of interest" description="Disordered" evidence="1">
    <location>
        <begin position="826"/>
        <end position="1115"/>
    </location>
</feature>
<feature type="compositionally biased region" description="Polar residues" evidence="1">
    <location>
        <begin position="1039"/>
        <end position="1054"/>
    </location>
</feature>
<organism evidence="2 3">
    <name type="scientific">Chiloscyllium punctatum</name>
    <name type="common">Brownbanded bambooshark</name>
    <name type="synonym">Hemiscyllium punctatum</name>
    <dbReference type="NCBI Taxonomy" id="137246"/>
    <lineage>
        <taxon>Eukaryota</taxon>
        <taxon>Metazoa</taxon>
        <taxon>Chordata</taxon>
        <taxon>Craniata</taxon>
        <taxon>Vertebrata</taxon>
        <taxon>Chondrichthyes</taxon>
        <taxon>Elasmobranchii</taxon>
        <taxon>Galeomorphii</taxon>
        <taxon>Galeoidea</taxon>
        <taxon>Orectolobiformes</taxon>
        <taxon>Hemiscylliidae</taxon>
        <taxon>Chiloscyllium</taxon>
    </lineage>
</organism>
<name>A0A401SDS1_CHIPU</name>
<sequence>MYSLDQFSRSGGGPGGERNFSQAAALAMSAHYKSPTFPGASGSAMDEQTLGPLEPPMLGLGMNPALGGEAYSFHPRGGHSELHQAPAAAAAAAAAAGSAAAPPPGGPQQPQAPPPPPPAAAAPPPQPQATHGYFPGGPHPHGHPHFSGSFCGTEPGHSCLHGGRLLGTAAAYSGNPLAGQPHAFGDTYDPLGENQAGGGAAAAAAGGGPGEGFAQQAPPVGRSGNLSDYHQHHTPSSNHTPCLPLDQSPNRAASFHGLPASSSSEAHGLEQRRLQSQPAVDSMEYNYQNEPSARPFDMPVFSPSESGAQLPHYGPGRHVPGGSFPANTTMPRTPGLVSLGKVHPQQQQQQHGVFYERFGNARKMPVGMESSVAARNPLMQQQAGLLARQNSCPPAIPRQQQAETGPPTSSLQDSGAMMPNQHAPFEYPIQRLENRNMHPYTDPMFNIQQQPNQRLQHFDAPYLNVAKRPRFDFPNNHNVDNCATWSSNSMHNASLENHLSPSAYPGLPNEFSPPGPEGFPPGPPLQHPGTDQQSLQQRQNMLMMFKQMVSRNQRHRMRQPELQHLSHHADVNQNSIVHSGQVANMSQPGFERESGGRMPSFDPQNPQMGQENAWFPGHHPSGEMLQRRMGGSAVPPEGSPHESVQMNLQQNGSGMLFRPGGNGLGMQEPMRMPGDGHVQGLHSPGMHSQFGNSMGNVAQMQSPSGGMGLPSTSTDRRAGPDFQGTPMGGQPGFPFGGPNRPSNPHNNPPGVPPSPGNYPPQSEYQANQRPSMSKIGSLSLGSFSKPGSKDNTIYGQSCLAALSTACQNMIASLGAPNLNVTFNKKNQNEGKRKLSQTEQDSVGPSSGSVGGPPTGSTGNGPEYFQGSAQQNSQMGVSGGGNGKLGTSTVQNSTQGPNPPSQPECNLSPNYALEAIPSEGKGQTGRGRGRRKRDSGHVSPGNFFDKYSAENVNPGVSPGQQGQSSHAGDRGGTPQDKSLTSPSWAKGNDLLLPDQPDLMSSLDSGIQSVTKSDGSSPQVDFSDDVSNNYGNEDEVSSSSDNNIPKATRLVTSSPKLQRADHGLLSGQKPMGHGMLNAHPNSNTTSNTGPGADSFGLGSTGSGHPGTPGMEQVRTPTSTSTQDEIHPLEILQAQIQLQRQQFSISEDQPLAMKNKKAECPGQNGDTELAACSTDNSKAAISTIDIESLMAEHNSTWYMPNDKAMMDPQDEDKQMAPWEKAKSASTNKEAHELSQNKASSVQTGSHLQCLSVHCTDDLTDSKGRSPMQTWRSLHSDISNRFGTFVAALT</sequence>
<feature type="compositionally biased region" description="Polar residues" evidence="1">
    <location>
        <begin position="866"/>
        <end position="875"/>
    </location>
</feature>
<keyword evidence="3" id="KW-1185">Reference proteome</keyword>
<reference evidence="2 3" key="1">
    <citation type="journal article" date="2018" name="Nat. Ecol. Evol.">
        <title>Shark genomes provide insights into elasmobranch evolution and the origin of vertebrates.</title>
        <authorList>
            <person name="Hara Y"/>
            <person name="Yamaguchi K"/>
            <person name="Onimaru K"/>
            <person name="Kadota M"/>
            <person name="Koyanagi M"/>
            <person name="Keeley SD"/>
            <person name="Tatsumi K"/>
            <person name="Tanaka K"/>
            <person name="Motone F"/>
            <person name="Kageyama Y"/>
            <person name="Nozu R"/>
            <person name="Adachi N"/>
            <person name="Nishimura O"/>
            <person name="Nakagawa R"/>
            <person name="Tanegashima C"/>
            <person name="Kiyatake I"/>
            <person name="Matsumoto R"/>
            <person name="Murakumo K"/>
            <person name="Nishida K"/>
            <person name="Terakita A"/>
            <person name="Kuratani S"/>
            <person name="Sato K"/>
            <person name="Hyodo S Kuraku.S."/>
        </authorList>
    </citation>
    <scope>NUCLEOTIDE SEQUENCE [LARGE SCALE GENOMIC DNA]</scope>
</reference>
<feature type="region of interest" description="Disordered" evidence="1">
    <location>
        <begin position="183"/>
        <end position="274"/>
    </location>
</feature>
<feature type="region of interest" description="Disordered" evidence="1">
    <location>
        <begin position="392"/>
        <end position="413"/>
    </location>
</feature>
<feature type="compositionally biased region" description="Gly residues" evidence="1">
    <location>
        <begin position="195"/>
        <end position="211"/>
    </location>
</feature>
<dbReference type="OMA" id="QESAWFS"/>
<feature type="compositionally biased region" description="Pro residues" evidence="1">
    <location>
        <begin position="746"/>
        <end position="758"/>
    </location>
</feature>
<evidence type="ECO:0000256" key="1">
    <source>
        <dbReference type="SAM" id="MobiDB-lite"/>
    </source>
</evidence>
<dbReference type="InterPro" id="IPR037644">
    <property type="entry name" value="MN1"/>
</dbReference>
<feature type="region of interest" description="Disordered" evidence="1">
    <location>
        <begin position="1"/>
        <end position="149"/>
    </location>
</feature>
<feature type="compositionally biased region" description="Polar residues" evidence="1">
    <location>
        <begin position="884"/>
        <end position="895"/>
    </location>
</feature>
<feature type="compositionally biased region" description="Polar residues" evidence="1">
    <location>
        <begin position="1000"/>
        <end position="1029"/>
    </location>
</feature>
<feature type="compositionally biased region" description="Polar residues" evidence="1">
    <location>
        <begin position="224"/>
        <end position="240"/>
    </location>
</feature>